<proteinExistence type="predicted"/>
<evidence type="ECO:0000313" key="1">
    <source>
        <dbReference type="EMBL" id="KJW07752.1"/>
    </source>
</evidence>
<comment type="caution">
    <text evidence="1">The sequence shown here is derived from an EMBL/GenBank/DDBJ whole genome shotgun (WGS) entry which is preliminary data.</text>
</comment>
<evidence type="ECO:0000313" key="2">
    <source>
        <dbReference type="Proteomes" id="UP000033580"/>
    </source>
</evidence>
<dbReference type="EMBL" id="LAOR01000006">
    <property type="protein sequence ID" value="KJW07752.1"/>
    <property type="molecule type" value="Genomic_DNA"/>
</dbReference>
<dbReference type="Proteomes" id="UP000033580">
    <property type="component" value="Unassembled WGS sequence"/>
</dbReference>
<sequence>MPLFPLDVIISFNTPDQDNGKHEKHNAKGLQEKMYNYDYVIY</sequence>
<name>A0A0F3RNH6_ORITS</name>
<reference evidence="1 2" key="1">
    <citation type="submission" date="2015-01" db="EMBL/GenBank/DDBJ databases">
        <title>Genome Sequencing of Rickettsiales.</title>
        <authorList>
            <person name="Daugherty S.C."/>
            <person name="Su Q."/>
            <person name="Abolude K."/>
            <person name="Beier-Sexton M."/>
            <person name="Carlyon J.A."/>
            <person name="Carter R."/>
            <person name="Day N.P."/>
            <person name="Dumler S.J."/>
            <person name="Dyachenko V."/>
            <person name="Godinez A."/>
            <person name="Kurtti T.J."/>
            <person name="Lichay M."/>
            <person name="Mullins K.E."/>
            <person name="Ott S."/>
            <person name="Pappas-Brown V."/>
            <person name="Paris D.H."/>
            <person name="Patel P."/>
            <person name="Richards A.L."/>
            <person name="Sadzewicz L."/>
            <person name="Sears K."/>
            <person name="Seidman D."/>
            <person name="Sengamalay N."/>
            <person name="Stenos J."/>
            <person name="Tallon L.J."/>
            <person name="Vincent G."/>
            <person name="Fraser C.M."/>
            <person name="Munderloh U."/>
            <person name="Dunning-Hotopp J.C."/>
        </authorList>
    </citation>
    <scope>NUCLEOTIDE SEQUENCE [LARGE SCALE GENOMIC DNA]</scope>
    <source>
        <strain evidence="1 2">UT144</strain>
    </source>
</reference>
<protein>
    <submittedName>
        <fullName evidence="1">Uncharacterized protein</fullName>
    </submittedName>
</protein>
<dbReference type="AlphaFoldDB" id="A0A0F3RNH6"/>
<organism evidence="1 2">
    <name type="scientific">Orientia tsutsugamushi str. UT144</name>
    <dbReference type="NCBI Taxonomy" id="1441384"/>
    <lineage>
        <taxon>Bacteria</taxon>
        <taxon>Pseudomonadati</taxon>
        <taxon>Pseudomonadota</taxon>
        <taxon>Alphaproteobacteria</taxon>
        <taxon>Rickettsiales</taxon>
        <taxon>Rickettsiaceae</taxon>
        <taxon>Rickettsieae</taxon>
        <taxon>Orientia</taxon>
    </lineage>
</organism>
<gene>
    <name evidence="1" type="ORF">OTUT144_0193</name>
</gene>
<accession>A0A0F3RNH6</accession>